<dbReference type="RefSeq" id="WP_122976425.1">
    <property type="nucleotide sequence ID" value="NZ_BOMX01000062.1"/>
</dbReference>
<gene>
    <name evidence="1" type="ORF">FHX34_107373</name>
</gene>
<comment type="caution">
    <text evidence="1">The sequence shown here is derived from an EMBL/GenBank/DDBJ whole genome shotgun (WGS) entry which is preliminary data.</text>
</comment>
<accession>A0A561VGX7</accession>
<name>A0A561VGX7_ACTTI</name>
<proteinExistence type="predicted"/>
<dbReference type="Proteomes" id="UP000320239">
    <property type="component" value="Unassembled WGS sequence"/>
</dbReference>
<protein>
    <submittedName>
        <fullName evidence="1">Uncharacterized protein</fullName>
    </submittedName>
</protein>
<evidence type="ECO:0000313" key="1">
    <source>
        <dbReference type="EMBL" id="TWG10875.1"/>
    </source>
</evidence>
<reference evidence="1 2" key="1">
    <citation type="submission" date="2019-06" db="EMBL/GenBank/DDBJ databases">
        <title>Sequencing the genomes of 1000 actinobacteria strains.</title>
        <authorList>
            <person name="Klenk H.-P."/>
        </authorList>
    </citation>
    <scope>NUCLEOTIDE SEQUENCE [LARGE SCALE GENOMIC DNA]</scope>
    <source>
        <strain evidence="1 2">DSM 43866</strain>
    </source>
</reference>
<dbReference type="AlphaFoldDB" id="A0A561VGX7"/>
<sequence>MTSPQPITVQVYCRLTVTVEDSGAVTGAAVEQLRRADIDWSDEEDDLATAAGELSADLLRCLAGLADPGRMLAGTPGISVEGGHVWAEHGGPDPGFVPGGR</sequence>
<dbReference type="EMBL" id="VIWY01000007">
    <property type="protein sequence ID" value="TWG10875.1"/>
    <property type="molecule type" value="Genomic_DNA"/>
</dbReference>
<organism evidence="1 2">
    <name type="scientific">Actinoplanes teichomyceticus</name>
    <dbReference type="NCBI Taxonomy" id="1867"/>
    <lineage>
        <taxon>Bacteria</taxon>
        <taxon>Bacillati</taxon>
        <taxon>Actinomycetota</taxon>
        <taxon>Actinomycetes</taxon>
        <taxon>Micromonosporales</taxon>
        <taxon>Micromonosporaceae</taxon>
        <taxon>Actinoplanes</taxon>
    </lineage>
</organism>
<dbReference type="OrthoDB" id="3389574at2"/>
<keyword evidence="2" id="KW-1185">Reference proteome</keyword>
<evidence type="ECO:0000313" key="2">
    <source>
        <dbReference type="Proteomes" id="UP000320239"/>
    </source>
</evidence>